<evidence type="ECO:0000313" key="3">
    <source>
        <dbReference type="EMBL" id="MBA8948590.1"/>
    </source>
</evidence>
<feature type="signal peptide" evidence="2">
    <location>
        <begin position="1"/>
        <end position="18"/>
    </location>
</feature>
<feature type="chain" id="PRO_5039204037" description="Lipoprotein" evidence="2">
    <location>
        <begin position="19"/>
        <end position="181"/>
    </location>
</feature>
<reference evidence="3 4" key="1">
    <citation type="submission" date="2020-08" db="EMBL/GenBank/DDBJ databases">
        <title>Genomic Encyclopedia of Type Strains, Phase IV (KMG-IV): sequencing the most valuable type-strain genomes for metagenomic binning, comparative biology and taxonomic classification.</title>
        <authorList>
            <person name="Goeker M."/>
        </authorList>
    </citation>
    <scope>NUCLEOTIDE SEQUENCE [LARGE SCALE GENOMIC DNA]</scope>
    <source>
        <strain evidence="3 4">DSM 44197</strain>
    </source>
</reference>
<keyword evidence="2" id="KW-0732">Signal</keyword>
<sequence length="181" mass="18275">MRILALATATALLTTALTTCLPSDGSSGGSGGSGGPGKAATAVDKGDGPKAPDPGKPVVKTTVNTSDGPTELAVVGLNARGRLAHLTMMINTANATGVGDSLYTLNGGEVPAVSLLDPVNLKRYVVVKDSAGTELGAGNAYVRAAKPTALSYTFPAPPENVQAVDVQFGRLTTFRNVPVER</sequence>
<accession>A0A7W3LIA2</accession>
<keyword evidence="4" id="KW-1185">Reference proteome</keyword>
<proteinExistence type="predicted"/>
<dbReference type="EMBL" id="JACJIA010000001">
    <property type="protein sequence ID" value="MBA8948590.1"/>
    <property type="molecule type" value="Genomic_DNA"/>
</dbReference>
<feature type="region of interest" description="Disordered" evidence="1">
    <location>
        <begin position="23"/>
        <end position="58"/>
    </location>
</feature>
<dbReference type="Proteomes" id="UP000572680">
    <property type="component" value="Unassembled WGS sequence"/>
</dbReference>
<evidence type="ECO:0000256" key="2">
    <source>
        <dbReference type="SAM" id="SignalP"/>
    </source>
</evidence>
<name>A0A7W3LIA2_ACTNM</name>
<dbReference type="AlphaFoldDB" id="A0A7W3LIA2"/>
<evidence type="ECO:0000313" key="4">
    <source>
        <dbReference type="Proteomes" id="UP000572680"/>
    </source>
</evidence>
<evidence type="ECO:0008006" key="5">
    <source>
        <dbReference type="Google" id="ProtNLM"/>
    </source>
</evidence>
<gene>
    <name evidence="3" type="ORF">HNR61_000188</name>
</gene>
<evidence type="ECO:0000256" key="1">
    <source>
        <dbReference type="SAM" id="MobiDB-lite"/>
    </source>
</evidence>
<dbReference type="RefSeq" id="WP_182841207.1">
    <property type="nucleotide sequence ID" value="NZ_BAAALP010000030.1"/>
</dbReference>
<organism evidence="3 4">
    <name type="scientific">Actinomadura namibiensis</name>
    <dbReference type="NCBI Taxonomy" id="182080"/>
    <lineage>
        <taxon>Bacteria</taxon>
        <taxon>Bacillati</taxon>
        <taxon>Actinomycetota</taxon>
        <taxon>Actinomycetes</taxon>
        <taxon>Streptosporangiales</taxon>
        <taxon>Thermomonosporaceae</taxon>
        <taxon>Actinomadura</taxon>
    </lineage>
</organism>
<comment type="caution">
    <text evidence="3">The sequence shown here is derived from an EMBL/GenBank/DDBJ whole genome shotgun (WGS) entry which is preliminary data.</text>
</comment>
<feature type="compositionally biased region" description="Gly residues" evidence="1">
    <location>
        <begin position="26"/>
        <end position="37"/>
    </location>
</feature>
<protein>
    <recommendedName>
        <fullName evidence="5">Lipoprotein</fullName>
    </recommendedName>
</protein>